<evidence type="ECO:0000313" key="10">
    <source>
        <dbReference type="EMBL" id="ORY04327.1"/>
    </source>
</evidence>
<dbReference type="PROSITE" id="PS50002">
    <property type="entry name" value="SH3"/>
    <property type="match status" value="1"/>
</dbReference>
<dbReference type="EMBL" id="MCFE01000036">
    <property type="protein sequence ID" value="ORY04327.1"/>
    <property type="molecule type" value="Genomic_DNA"/>
</dbReference>
<evidence type="ECO:0000313" key="11">
    <source>
        <dbReference type="Proteomes" id="UP000193498"/>
    </source>
</evidence>
<dbReference type="AlphaFoldDB" id="A0A1Y1Z319"/>
<dbReference type="InterPro" id="IPR001452">
    <property type="entry name" value="SH3_domain"/>
</dbReference>
<dbReference type="InterPro" id="IPR036028">
    <property type="entry name" value="SH3-like_dom_sf"/>
</dbReference>
<organism evidence="10 11">
    <name type="scientific">Basidiobolus meristosporus CBS 931.73</name>
    <dbReference type="NCBI Taxonomy" id="1314790"/>
    <lineage>
        <taxon>Eukaryota</taxon>
        <taxon>Fungi</taxon>
        <taxon>Fungi incertae sedis</taxon>
        <taxon>Zoopagomycota</taxon>
        <taxon>Entomophthoromycotina</taxon>
        <taxon>Basidiobolomycetes</taxon>
        <taxon>Basidiobolales</taxon>
        <taxon>Basidiobolaceae</taxon>
        <taxon>Basidiobolus</taxon>
    </lineage>
</organism>
<keyword evidence="2 5" id="KW-0728">SH3 domain</keyword>
<feature type="domain" description="BAR" evidence="9">
    <location>
        <begin position="16"/>
        <end position="239"/>
    </location>
</feature>
<protein>
    <submittedName>
        <fullName evidence="10">BAR-domain-containing protein</fullName>
    </submittedName>
</protein>
<comment type="caution">
    <text evidence="10">The sequence shown here is derived from an EMBL/GenBank/DDBJ whole genome shotgun (WGS) entry which is preliminary data.</text>
</comment>
<evidence type="ECO:0000259" key="9">
    <source>
        <dbReference type="PROSITE" id="PS51021"/>
    </source>
</evidence>
<dbReference type="GO" id="GO:0005737">
    <property type="term" value="C:cytoplasm"/>
    <property type="evidence" value="ECO:0007669"/>
    <property type="project" value="InterPro"/>
</dbReference>
<evidence type="ECO:0000256" key="4">
    <source>
        <dbReference type="ARBA" id="ARBA00023136"/>
    </source>
</evidence>
<dbReference type="Pfam" id="PF03114">
    <property type="entry name" value="BAR"/>
    <property type="match status" value="1"/>
</dbReference>
<dbReference type="FunCoup" id="A0A1Y1Z319">
    <property type="interactions" value="687"/>
</dbReference>
<dbReference type="InParanoid" id="A0A1Y1Z319"/>
<feature type="compositionally biased region" description="Polar residues" evidence="7">
    <location>
        <begin position="266"/>
        <end position="278"/>
    </location>
</feature>
<dbReference type="Pfam" id="PF00018">
    <property type="entry name" value="SH3_1"/>
    <property type="match status" value="1"/>
</dbReference>
<proteinExistence type="predicted"/>
<reference evidence="10 11" key="1">
    <citation type="submission" date="2016-07" db="EMBL/GenBank/DDBJ databases">
        <title>Pervasive Adenine N6-methylation of Active Genes in Fungi.</title>
        <authorList>
            <consortium name="DOE Joint Genome Institute"/>
            <person name="Mondo S.J."/>
            <person name="Dannebaum R.O."/>
            <person name="Kuo R.C."/>
            <person name="Labutti K."/>
            <person name="Haridas S."/>
            <person name="Kuo A."/>
            <person name="Salamov A."/>
            <person name="Ahrendt S.R."/>
            <person name="Lipzen A."/>
            <person name="Sullivan W."/>
            <person name="Andreopoulos W.B."/>
            <person name="Clum A."/>
            <person name="Lindquist E."/>
            <person name="Daum C."/>
            <person name="Ramamoorthy G.K."/>
            <person name="Gryganskyi A."/>
            <person name="Culley D."/>
            <person name="Magnuson J.K."/>
            <person name="James T.Y."/>
            <person name="O'Malley M.A."/>
            <person name="Stajich J.E."/>
            <person name="Spatafora J.W."/>
            <person name="Visel A."/>
            <person name="Grigoriev I.V."/>
        </authorList>
    </citation>
    <scope>NUCLEOTIDE SEQUENCE [LARGE SCALE GENOMIC DNA]</scope>
    <source>
        <strain evidence="10 11">CBS 931.73</strain>
    </source>
</reference>
<evidence type="ECO:0000259" key="8">
    <source>
        <dbReference type="PROSITE" id="PS50002"/>
    </source>
</evidence>
<feature type="coiled-coil region" evidence="6">
    <location>
        <begin position="128"/>
        <end position="179"/>
    </location>
</feature>
<dbReference type="InterPro" id="IPR027267">
    <property type="entry name" value="AH/BAR_dom_sf"/>
</dbReference>
<accession>A0A1Y1Z319</accession>
<dbReference type="SUPFAM" id="SSF50044">
    <property type="entry name" value="SH3-domain"/>
    <property type="match status" value="1"/>
</dbReference>
<evidence type="ECO:0000256" key="6">
    <source>
        <dbReference type="SAM" id="Coils"/>
    </source>
</evidence>
<name>A0A1Y1Z319_9FUNG</name>
<dbReference type="Gene3D" id="1.20.1270.60">
    <property type="entry name" value="Arfaptin homology (AH) domain/BAR domain"/>
    <property type="match status" value="1"/>
</dbReference>
<dbReference type="PROSITE" id="PS51021">
    <property type="entry name" value="BAR"/>
    <property type="match status" value="1"/>
</dbReference>
<evidence type="ECO:0000256" key="5">
    <source>
        <dbReference type="PROSITE-ProRule" id="PRU00192"/>
    </source>
</evidence>
<keyword evidence="3 6" id="KW-0175">Coiled coil</keyword>
<keyword evidence="4" id="KW-0472">Membrane</keyword>
<keyword evidence="11" id="KW-1185">Reference proteome</keyword>
<dbReference type="PRINTS" id="PR00452">
    <property type="entry name" value="SH3DOMAIN"/>
</dbReference>
<dbReference type="InterPro" id="IPR004148">
    <property type="entry name" value="BAR_dom"/>
</dbReference>
<feature type="region of interest" description="Disordered" evidence="7">
    <location>
        <begin position="399"/>
        <end position="456"/>
    </location>
</feature>
<evidence type="ECO:0000256" key="1">
    <source>
        <dbReference type="ARBA" id="ARBA00004170"/>
    </source>
</evidence>
<dbReference type="CDD" id="cd00174">
    <property type="entry name" value="SH3"/>
    <property type="match status" value="1"/>
</dbReference>
<comment type="subcellular location">
    <subcellularLocation>
        <location evidence="1">Membrane</location>
        <topology evidence="1">Peripheral membrane protein</topology>
    </subcellularLocation>
</comment>
<dbReference type="OrthoDB" id="14167at2759"/>
<evidence type="ECO:0000256" key="3">
    <source>
        <dbReference type="ARBA" id="ARBA00023054"/>
    </source>
</evidence>
<evidence type="ECO:0000256" key="2">
    <source>
        <dbReference type="ARBA" id="ARBA00022443"/>
    </source>
</evidence>
<dbReference type="SUPFAM" id="SSF103657">
    <property type="entry name" value="BAR/IMD domain-like"/>
    <property type="match status" value="1"/>
</dbReference>
<sequence>MTAIGKNLGKFKQWTGEKLGKANKTECSDEFLRLEQEADQRKDTFERLYDASEAYLRTLEKKKKGPEDKNKISPILSLANSLVAQGQLLPNESPYGQAMIRFGQAQEQIANNQLDYANNLREAYVNGLGNALNELKELQQLRKKMESRRLDYNAKMNAVQKAKKEKPELEEQMRAAELKFNESADDTYSKMVAISNAEEMYMDQLARFYDLELEYFQKNVQLLTEIRDIFDQSEYSNYYKSTRKSPTLSARGDNAVSRSKSHRTPLPTNFEDQATSFPQPVRNPTFAHLPRSNSETSEDMIPYTYANSAPAKKPSVDRGMKKLVRVLYDFDGGSKDELPIRKGDTITVLDEIDEGWWIGEIVDEYGRRAGMFPSNYVEEVSMGAPSAYGASKRAVGHYTTTLSDPLPNQYEDPSIQGDPRRRLAPLPPEHSPFPRNQTLAHRPPVPYSDRGNAGGNPFEAGGATACHECGCTDYKANVFKQSSCNNCFHIH</sequence>
<dbReference type="PANTHER" id="PTHR14167:SF81">
    <property type="entry name" value="ENDOPHILIN-A"/>
    <property type="match status" value="1"/>
</dbReference>
<dbReference type="STRING" id="1314790.A0A1Y1Z319"/>
<dbReference type="SMART" id="SM00721">
    <property type="entry name" value="BAR"/>
    <property type="match status" value="1"/>
</dbReference>
<gene>
    <name evidence="10" type="ORF">K493DRAFT_311402</name>
</gene>
<dbReference type="SMART" id="SM00326">
    <property type="entry name" value="SH3"/>
    <property type="match status" value="1"/>
</dbReference>
<dbReference type="Gene3D" id="2.30.30.40">
    <property type="entry name" value="SH3 Domains"/>
    <property type="match status" value="1"/>
</dbReference>
<dbReference type="Proteomes" id="UP000193498">
    <property type="component" value="Unassembled WGS sequence"/>
</dbReference>
<feature type="region of interest" description="Disordered" evidence="7">
    <location>
        <begin position="241"/>
        <end position="299"/>
    </location>
</feature>
<evidence type="ECO:0000256" key="7">
    <source>
        <dbReference type="SAM" id="MobiDB-lite"/>
    </source>
</evidence>
<dbReference type="PANTHER" id="PTHR14167">
    <property type="entry name" value="SH3 DOMAIN-CONTAINING"/>
    <property type="match status" value="1"/>
</dbReference>
<dbReference type="InterPro" id="IPR050384">
    <property type="entry name" value="Endophilin_SH3RF"/>
</dbReference>
<feature type="domain" description="SH3" evidence="8">
    <location>
        <begin position="319"/>
        <end position="382"/>
    </location>
</feature>